<keyword evidence="1" id="KW-0812">Transmembrane</keyword>
<evidence type="ECO:0000256" key="1">
    <source>
        <dbReference type="SAM" id="Phobius"/>
    </source>
</evidence>
<name>C6PY68_9CLOT</name>
<dbReference type="OrthoDB" id="2111682at2"/>
<proteinExistence type="predicted"/>
<evidence type="ECO:0008006" key="4">
    <source>
        <dbReference type="Google" id="ProtNLM"/>
    </source>
</evidence>
<dbReference type="KEGG" id="cck:Ccar_12240"/>
<organism evidence="2 3">
    <name type="scientific">Clostridium carboxidivorans P7</name>
    <dbReference type="NCBI Taxonomy" id="536227"/>
    <lineage>
        <taxon>Bacteria</taxon>
        <taxon>Bacillati</taxon>
        <taxon>Bacillota</taxon>
        <taxon>Clostridia</taxon>
        <taxon>Eubacteriales</taxon>
        <taxon>Clostridiaceae</taxon>
        <taxon>Clostridium</taxon>
    </lineage>
</organism>
<reference evidence="2 3" key="1">
    <citation type="submission" date="2009-06" db="EMBL/GenBank/DDBJ databases">
        <title>The draft genome of Clostridium carboxidivorans P7.</title>
        <authorList>
            <consortium name="US DOE Joint Genome Institute (JGI-PGF)"/>
            <person name="Lucas S."/>
            <person name="Copeland A."/>
            <person name="Lapidus A."/>
            <person name="Glavina del Rio T."/>
            <person name="Tice H."/>
            <person name="Bruce D."/>
            <person name="Goodwin L."/>
            <person name="Pitluck S."/>
            <person name="Larimer F."/>
            <person name="Land M.L."/>
            <person name="Hauser L."/>
            <person name="Hemme C.L."/>
        </authorList>
    </citation>
    <scope>NUCLEOTIDE SEQUENCE [LARGE SCALE GENOMIC DNA]</scope>
    <source>
        <strain evidence="2 3">P7</strain>
    </source>
</reference>
<protein>
    <recommendedName>
        <fullName evidence="4">Integral membrane protein</fullName>
    </recommendedName>
</protein>
<dbReference type="eggNOG" id="ENOG5032Z7G">
    <property type="taxonomic scope" value="Bacteria"/>
</dbReference>
<keyword evidence="3" id="KW-1185">Reference proteome</keyword>
<sequence length="118" mass="13190">MRHVVALLIKFVMVAVVLEIIFSILTTLTFSSILYIAAAVTIIAYIIGDLLILPASNNTIASMADVALALATMYMFNYIWSTTQIHFVSALIAAVIISTGEWFFHKYVSNIIFRKRKD</sequence>
<keyword evidence="1" id="KW-0472">Membrane</keyword>
<feature type="transmembrane region" description="Helical" evidence="1">
    <location>
        <begin position="7"/>
        <end position="26"/>
    </location>
</feature>
<dbReference type="STRING" id="536227.Ccar_12240"/>
<gene>
    <name evidence="2" type="ORF">CcarbDRAFT_3735</name>
</gene>
<dbReference type="Pfam" id="PF10710">
    <property type="entry name" value="DUF2512"/>
    <property type="match status" value="1"/>
</dbReference>
<dbReference type="PATRIC" id="fig|536227.13.peg.2564"/>
<dbReference type="EMBL" id="ACVI01000075">
    <property type="protein sequence ID" value="EET85800.1"/>
    <property type="molecule type" value="Genomic_DNA"/>
</dbReference>
<feature type="transmembrane region" description="Helical" evidence="1">
    <location>
        <begin position="85"/>
        <end position="104"/>
    </location>
</feature>
<dbReference type="RefSeq" id="WP_007062620.1">
    <property type="nucleotide sequence ID" value="NZ_ACVI01000075.1"/>
</dbReference>
<evidence type="ECO:0000313" key="2">
    <source>
        <dbReference type="EMBL" id="EET85800.1"/>
    </source>
</evidence>
<accession>C6PY68</accession>
<dbReference type="AlphaFoldDB" id="C6PY68"/>
<evidence type="ECO:0000313" key="3">
    <source>
        <dbReference type="Proteomes" id="UP000004198"/>
    </source>
</evidence>
<keyword evidence="1" id="KW-1133">Transmembrane helix</keyword>
<dbReference type="InterPro" id="IPR019649">
    <property type="entry name" value="DUF2512"/>
</dbReference>
<feature type="transmembrane region" description="Helical" evidence="1">
    <location>
        <begin position="32"/>
        <end position="53"/>
    </location>
</feature>
<comment type="caution">
    <text evidence="2">The sequence shown here is derived from an EMBL/GenBank/DDBJ whole genome shotgun (WGS) entry which is preliminary data.</text>
</comment>
<dbReference type="Proteomes" id="UP000004198">
    <property type="component" value="Unassembled WGS sequence"/>
</dbReference>